<dbReference type="GO" id="GO:1901135">
    <property type="term" value="P:carbohydrate derivative metabolic process"/>
    <property type="evidence" value="ECO:0007669"/>
    <property type="project" value="InterPro"/>
</dbReference>
<protein>
    <submittedName>
        <fullName evidence="2">SIS domain-containing protein</fullName>
    </submittedName>
</protein>
<evidence type="ECO:0000313" key="3">
    <source>
        <dbReference type="Proteomes" id="UP000886724"/>
    </source>
</evidence>
<dbReference type="Gene3D" id="3.40.50.10490">
    <property type="entry name" value="Glucose-6-phosphate isomerase like protein, domain 1"/>
    <property type="match status" value="1"/>
</dbReference>
<dbReference type="SUPFAM" id="SSF53697">
    <property type="entry name" value="SIS domain"/>
    <property type="match status" value="1"/>
</dbReference>
<dbReference type="CDD" id="cd05013">
    <property type="entry name" value="SIS_RpiR"/>
    <property type="match status" value="1"/>
</dbReference>
<feature type="domain" description="SIS" evidence="1">
    <location>
        <begin position="30"/>
        <end position="171"/>
    </location>
</feature>
<dbReference type="Pfam" id="PF01380">
    <property type="entry name" value="SIS"/>
    <property type="match status" value="1"/>
</dbReference>
<dbReference type="PANTHER" id="PTHR30514">
    <property type="entry name" value="GLUCOKINASE"/>
    <property type="match status" value="1"/>
</dbReference>
<dbReference type="Proteomes" id="UP000886724">
    <property type="component" value="Unassembled WGS sequence"/>
</dbReference>
<dbReference type="AlphaFoldDB" id="A0A9D1XMJ5"/>
<dbReference type="InterPro" id="IPR047640">
    <property type="entry name" value="RpiR-like"/>
</dbReference>
<dbReference type="GO" id="GO:0003677">
    <property type="term" value="F:DNA binding"/>
    <property type="evidence" value="ECO:0007669"/>
    <property type="project" value="InterPro"/>
</dbReference>
<reference evidence="2" key="1">
    <citation type="journal article" date="2021" name="PeerJ">
        <title>Extensive microbial diversity within the chicken gut microbiome revealed by metagenomics and culture.</title>
        <authorList>
            <person name="Gilroy R."/>
            <person name="Ravi A."/>
            <person name="Getino M."/>
            <person name="Pursley I."/>
            <person name="Horton D.L."/>
            <person name="Alikhan N.F."/>
            <person name="Baker D."/>
            <person name="Gharbi K."/>
            <person name="Hall N."/>
            <person name="Watson M."/>
            <person name="Adriaenssens E.M."/>
            <person name="Foster-Nyarko E."/>
            <person name="Jarju S."/>
            <person name="Secka A."/>
            <person name="Antonio M."/>
            <person name="Oren A."/>
            <person name="Chaudhuri R.R."/>
            <person name="La Ragione R."/>
            <person name="Hildebrand F."/>
            <person name="Pallen M.J."/>
        </authorList>
    </citation>
    <scope>NUCLEOTIDE SEQUENCE</scope>
    <source>
        <strain evidence="2">ChiGjej1B1-14440</strain>
    </source>
</reference>
<dbReference type="InterPro" id="IPR046348">
    <property type="entry name" value="SIS_dom_sf"/>
</dbReference>
<proteinExistence type="predicted"/>
<gene>
    <name evidence="2" type="ORF">H9980_08340</name>
</gene>
<dbReference type="InterPro" id="IPR035472">
    <property type="entry name" value="RpiR-like_SIS"/>
</dbReference>
<evidence type="ECO:0000313" key="2">
    <source>
        <dbReference type="EMBL" id="HIX81961.1"/>
    </source>
</evidence>
<sequence>MKIANKIGTLQKETIEDTLTLLDHDSLQQALTLIKNCSAIYLFGTSMSYIAAQEFSYAMKRLGMPVEFCLDPIEQVFQTHTLPSDALAIIISYTGETAPVVNACQILQKRKIATITITSIGDNTINKYSDVSLYLCTRENVHSKISSFSSRQSIHTILDILYSCYFALNYQNNYQKTITMNKTIELKRYSSNTKINQ</sequence>
<dbReference type="GO" id="GO:0003700">
    <property type="term" value="F:DNA-binding transcription factor activity"/>
    <property type="evidence" value="ECO:0007669"/>
    <property type="project" value="InterPro"/>
</dbReference>
<accession>A0A9D1XMJ5</accession>
<name>A0A9D1XMJ5_9FIRM</name>
<reference evidence="2" key="2">
    <citation type="submission" date="2021-04" db="EMBL/GenBank/DDBJ databases">
        <authorList>
            <person name="Gilroy R."/>
        </authorList>
    </citation>
    <scope>NUCLEOTIDE SEQUENCE</scope>
    <source>
        <strain evidence="2">ChiGjej1B1-14440</strain>
    </source>
</reference>
<dbReference type="GO" id="GO:0097367">
    <property type="term" value="F:carbohydrate derivative binding"/>
    <property type="evidence" value="ECO:0007669"/>
    <property type="project" value="InterPro"/>
</dbReference>
<evidence type="ECO:0000259" key="1">
    <source>
        <dbReference type="PROSITE" id="PS51464"/>
    </source>
</evidence>
<dbReference type="InterPro" id="IPR001347">
    <property type="entry name" value="SIS_dom"/>
</dbReference>
<dbReference type="EMBL" id="DXET01000183">
    <property type="protein sequence ID" value="HIX81961.1"/>
    <property type="molecule type" value="Genomic_DNA"/>
</dbReference>
<dbReference type="PROSITE" id="PS51464">
    <property type="entry name" value="SIS"/>
    <property type="match status" value="1"/>
</dbReference>
<organism evidence="2 3">
    <name type="scientific">Candidatus Erysipelatoclostridium merdavium</name>
    <dbReference type="NCBI Taxonomy" id="2838566"/>
    <lineage>
        <taxon>Bacteria</taxon>
        <taxon>Bacillati</taxon>
        <taxon>Bacillota</taxon>
        <taxon>Erysipelotrichia</taxon>
        <taxon>Erysipelotrichales</taxon>
        <taxon>Erysipelotrichales incertae sedis</taxon>
    </lineage>
</organism>
<comment type="caution">
    <text evidence="2">The sequence shown here is derived from an EMBL/GenBank/DDBJ whole genome shotgun (WGS) entry which is preliminary data.</text>
</comment>
<dbReference type="PANTHER" id="PTHR30514:SF10">
    <property type="entry name" value="MURR_RPIR FAMILY TRANSCRIPTIONAL REGULATOR"/>
    <property type="match status" value="1"/>
</dbReference>